<organism evidence="5 6">
    <name type="scientific">Aduncisulcus paluster</name>
    <dbReference type="NCBI Taxonomy" id="2918883"/>
    <lineage>
        <taxon>Eukaryota</taxon>
        <taxon>Metamonada</taxon>
        <taxon>Carpediemonas-like organisms</taxon>
        <taxon>Aduncisulcus</taxon>
    </lineage>
</organism>
<evidence type="ECO:0000256" key="1">
    <source>
        <dbReference type="ARBA" id="ARBA00022679"/>
    </source>
</evidence>
<dbReference type="Pfam" id="PF00583">
    <property type="entry name" value="Acetyltransf_1"/>
    <property type="match status" value="1"/>
</dbReference>
<name>A0ABQ5JTF9_9EUKA</name>
<reference evidence="5" key="1">
    <citation type="submission" date="2022-03" db="EMBL/GenBank/DDBJ databases">
        <title>Draft genome sequence of Aduncisulcus paluster, a free-living microaerophilic Fornicata.</title>
        <authorList>
            <person name="Yuyama I."/>
            <person name="Kume K."/>
            <person name="Tamura T."/>
            <person name="Inagaki Y."/>
            <person name="Hashimoto T."/>
        </authorList>
    </citation>
    <scope>NUCLEOTIDE SEQUENCE</scope>
    <source>
        <strain evidence="5">NY0171</strain>
    </source>
</reference>
<comment type="similarity">
    <text evidence="3">Belongs to the acetyltransferase family. MAK3 subfamily.</text>
</comment>
<evidence type="ECO:0000259" key="4">
    <source>
        <dbReference type="PROSITE" id="PS51186"/>
    </source>
</evidence>
<dbReference type="PANTHER" id="PTHR45896">
    <property type="entry name" value="N-ALPHA-ACETYLTRANSFERASE 30"/>
    <property type="match status" value="1"/>
</dbReference>
<dbReference type="PROSITE" id="PS51186">
    <property type="entry name" value="GNAT"/>
    <property type="match status" value="1"/>
</dbReference>
<proteinExistence type="inferred from homology"/>
<comment type="caution">
    <text evidence="5">The sequence shown here is derived from an EMBL/GenBank/DDBJ whole genome shotgun (WGS) entry which is preliminary data.</text>
</comment>
<gene>
    <name evidence="5" type="ORF">ADUPG1_010650</name>
</gene>
<keyword evidence="6" id="KW-1185">Reference proteome</keyword>
<dbReference type="PANTHER" id="PTHR45896:SF1">
    <property type="entry name" value="N-ALPHA-ACETYLTRANSFERASE 30"/>
    <property type="match status" value="1"/>
</dbReference>
<evidence type="ECO:0000256" key="2">
    <source>
        <dbReference type="ARBA" id="ARBA00023315"/>
    </source>
</evidence>
<keyword evidence="2" id="KW-0012">Acyltransferase</keyword>
<evidence type="ECO:0000313" key="5">
    <source>
        <dbReference type="EMBL" id="GKT15204.1"/>
    </source>
</evidence>
<dbReference type="SUPFAM" id="SSF55729">
    <property type="entry name" value="Acyl-CoA N-acyltransferases (Nat)"/>
    <property type="match status" value="1"/>
</dbReference>
<keyword evidence="1" id="KW-0808">Transferase</keyword>
<feature type="domain" description="N-acetyltransferase" evidence="4">
    <location>
        <begin position="88"/>
        <end position="240"/>
    </location>
</feature>
<evidence type="ECO:0000256" key="3">
    <source>
        <dbReference type="ARBA" id="ARBA00024025"/>
    </source>
</evidence>
<dbReference type="InterPro" id="IPR044542">
    <property type="entry name" value="NAA30-like"/>
</dbReference>
<sequence length="254" mass="29923">MVTIEIRPYYDENDLDIMCELFATDLSEPYGKYTFRFFLERYPDISFVAEVAHDDFIRFEEICKKPEKSPKEIEFCTHAKYVIHEKNPSIRDETKHIVGSVIASIEVIRLGHKEFQPPAHYHHYVEQLKYKEDSKSSKGPFSILYKKLDSERLSSRTTGYIGMVSVVKEYRRLGIGKKLACISMNQMIRSKSVTEVYLETERHNFSAIKFYQSLYFTSLQSMSRYYLNGSSAVKMKRFFSDEQIKAVKDGEWIW</sequence>
<evidence type="ECO:0000313" key="6">
    <source>
        <dbReference type="Proteomes" id="UP001057375"/>
    </source>
</evidence>
<dbReference type="Gene3D" id="3.40.630.30">
    <property type="match status" value="1"/>
</dbReference>
<protein>
    <submittedName>
        <fullName evidence="5">N-alpha-acetyltransferase 30-like protein</fullName>
    </submittedName>
</protein>
<dbReference type="InterPro" id="IPR000182">
    <property type="entry name" value="GNAT_dom"/>
</dbReference>
<dbReference type="CDD" id="cd04301">
    <property type="entry name" value="NAT_SF"/>
    <property type="match status" value="1"/>
</dbReference>
<dbReference type="InterPro" id="IPR016181">
    <property type="entry name" value="Acyl_CoA_acyltransferase"/>
</dbReference>
<dbReference type="Proteomes" id="UP001057375">
    <property type="component" value="Unassembled WGS sequence"/>
</dbReference>
<accession>A0ABQ5JTF9</accession>
<dbReference type="EMBL" id="BQXS01011656">
    <property type="protein sequence ID" value="GKT15204.1"/>
    <property type="molecule type" value="Genomic_DNA"/>
</dbReference>